<dbReference type="Gene3D" id="1.20.120.1150">
    <property type="match status" value="1"/>
</dbReference>
<dbReference type="PANTHER" id="PTHR10012:SF0">
    <property type="entry name" value="SERINE_THREONINE-PROTEIN PHOSPHATASE 2A ACTIVATOR"/>
    <property type="match status" value="1"/>
</dbReference>
<comment type="function">
    <text evidence="10">PPIases accelerate the folding of proteins. It catalyzes the cis-trans isomerization of proline imidic peptide bonds in oligopeptides.</text>
</comment>
<dbReference type="OrthoDB" id="5795971at2759"/>
<dbReference type="GO" id="GO:0000159">
    <property type="term" value="C:protein phosphatase type 2A complex"/>
    <property type="evidence" value="ECO:0007669"/>
    <property type="project" value="TreeGrafter"/>
</dbReference>
<dbReference type="EMBL" id="UZAF01019490">
    <property type="protein sequence ID" value="VDO60706.1"/>
    <property type="molecule type" value="Genomic_DNA"/>
</dbReference>
<dbReference type="InterPro" id="IPR037218">
    <property type="entry name" value="PTPA_sf"/>
</dbReference>
<dbReference type="GO" id="GO:0008160">
    <property type="term" value="F:protein tyrosine phosphatase activator activity"/>
    <property type="evidence" value="ECO:0007669"/>
    <property type="project" value="TreeGrafter"/>
</dbReference>
<keyword evidence="5 10" id="KW-0963">Cytoplasm</keyword>
<evidence type="ECO:0000256" key="2">
    <source>
        <dbReference type="ARBA" id="ARBA00004496"/>
    </source>
</evidence>
<sequence length="332" mass="38599">MSQAYVEDMTFVEPDVRITSIFRVHPFTFTEGYRHLTAFIRELNEAIVGIRTSDTVYIPKSSESILHLLDILRSWLEEFPPEKTSEEGSGDPSFRKWHSLLSKNLTSLMEELLRPELYPAIVELSAYLIDSFGRPEEIDYGVGNEASFLIFLMCLYRIGFLDETDNKAVVLRVFDGYLKLCRTLQQLYRMPPTTVAQFAIDDYQFMPYVWGSAQLIGNVNGNEVDLVPESYADRALVEKFAEDYLVFDAVRYIFQIKKGEFHEHSQELWNITAIHTWDRMNKGLLRMYEAEVLQKFAVVCRFRFGALFSFERREDVPQEGVYATDEDSDLND</sequence>
<dbReference type="GO" id="GO:0003755">
    <property type="term" value="F:peptidyl-prolyl cis-trans isomerase activity"/>
    <property type="evidence" value="ECO:0007669"/>
    <property type="project" value="UniProtKB-KW"/>
</dbReference>
<dbReference type="OMA" id="KNWYKVE"/>
<evidence type="ECO:0000256" key="8">
    <source>
        <dbReference type="ARBA" id="ARBA00044786"/>
    </source>
</evidence>
<evidence type="ECO:0000256" key="9">
    <source>
        <dbReference type="ARBA" id="ARBA00044820"/>
    </source>
</evidence>
<evidence type="ECO:0000313" key="13">
    <source>
        <dbReference type="WBParaSite" id="HPLM_0001659301-mRNA-1"/>
    </source>
</evidence>
<reference evidence="13" key="1">
    <citation type="submission" date="2017-02" db="UniProtKB">
        <authorList>
            <consortium name="WormBaseParasite"/>
        </authorList>
    </citation>
    <scope>IDENTIFICATION</scope>
</reference>
<evidence type="ECO:0000256" key="4">
    <source>
        <dbReference type="ARBA" id="ARBA00013194"/>
    </source>
</evidence>
<dbReference type="GO" id="GO:0005634">
    <property type="term" value="C:nucleus"/>
    <property type="evidence" value="ECO:0007669"/>
    <property type="project" value="TreeGrafter"/>
</dbReference>
<evidence type="ECO:0000313" key="11">
    <source>
        <dbReference type="EMBL" id="VDO60706.1"/>
    </source>
</evidence>
<name>A0A0N4WXN9_HAEPC</name>
<accession>A0A0N4WXN9</accession>
<evidence type="ECO:0000256" key="3">
    <source>
        <dbReference type="ARBA" id="ARBA00011019"/>
    </source>
</evidence>
<evidence type="ECO:0000313" key="12">
    <source>
        <dbReference type="Proteomes" id="UP000268014"/>
    </source>
</evidence>
<dbReference type="FunFam" id="1.20.120.1150:FF:000002">
    <property type="entry name" value="Serine/threonine-protein phosphatase 2A activator"/>
    <property type="match status" value="1"/>
</dbReference>
<dbReference type="InterPro" id="IPR043170">
    <property type="entry name" value="PTPA_C_lid"/>
</dbReference>
<dbReference type="STRING" id="6290.A0A0N4WXN9"/>
<dbReference type="AlphaFoldDB" id="A0A0N4WXN9"/>
<dbReference type="GO" id="GO:0007052">
    <property type="term" value="P:mitotic spindle organization"/>
    <property type="evidence" value="ECO:0007669"/>
    <property type="project" value="TreeGrafter"/>
</dbReference>
<evidence type="ECO:0000256" key="5">
    <source>
        <dbReference type="ARBA" id="ARBA00022490"/>
    </source>
</evidence>
<evidence type="ECO:0000256" key="7">
    <source>
        <dbReference type="ARBA" id="ARBA00023235"/>
    </source>
</evidence>
<dbReference type="PIRSF" id="PIRSF016325">
    <property type="entry name" value="Phstyr_phstse_ac"/>
    <property type="match status" value="1"/>
</dbReference>
<evidence type="ECO:0000256" key="6">
    <source>
        <dbReference type="ARBA" id="ARBA00023110"/>
    </source>
</evidence>
<reference evidence="11 12" key="2">
    <citation type="submission" date="2018-11" db="EMBL/GenBank/DDBJ databases">
        <authorList>
            <consortium name="Pathogen Informatics"/>
        </authorList>
    </citation>
    <scope>NUCLEOTIDE SEQUENCE [LARGE SCALE GENOMIC DNA]</scope>
    <source>
        <strain evidence="11 12">MHpl1</strain>
    </source>
</reference>
<dbReference type="EC" id="5.2.1.8" evidence="4 10"/>
<keyword evidence="6 10" id="KW-0697">Rotamase</keyword>
<dbReference type="GO" id="GO:0005737">
    <property type="term" value="C:cytoplasm"/>
    <property type="evidence" value="ECO:0007669"/>
    <property type="project" value="UniProtKB-SubCell"/>
</dbReference>
<keyword evidence="7 10" id="KW-0413">Isomerase</keyword>
<dbReference type="SUPFAM" id="SSF140984">
    <property type="entry name" value="PTPA-like"/>
    <property type="match status" value="1"/>
</dbReference>
<dbReference type="Pfam" id="PF03095">
    <property type="entry name" value="PTPA"/>
    <property type="match status" value="1"/>
</dbReference>
<dbReference type="InterPro" id="IPR004327">
    <property type="entry name" value="Phstyr_phstse_ac"/>
</dbReference>
<dbReference type="Proteomes" id="UP000268014">
    <property type="component" value="Unassembled WGS sequence"/>
</dbReference>
<comment type="subcellular location">
    <subcellularLocation>
        <location evidence="2 10">Cytoplasm</location>
    </subcellularLocation>
</comment>
<dbReference type="PANTHER" id="PTHR10012">
    <property type="entry name" value="SERINE/THREONINE-PROTEIN PHOSPHATASE 2A REGULATORY SUBUNIT B"/>
    <property type="match status" value="1"/>
</dbReference>
<evidence type="ECO:0000256" key="1">
    <source>
        <dbReference type="ARBA" id="ARBA00000971"/>
    </source>
</evidence>
<comment type="catalytic activity">
    <reaction evidence="1 10">
        <text>[protein]-peptidylproline (omega=180) = [protein]-peptidylproline (omega=0)</text>
        <dbReference type="Rhea" id="RHEA:16237"/>
        <dbReference type="Rhea" id="RHEA-COMP:10747"/>
        <dbReference type="Rhea" id="RHEA-COMP:10748"/>
        <dbReference type="ChEBI" id="CHEBI:83833"/>
        <dbReference type="ChEBI" id="CHEBI:83834"/>
        <dbReference type="EC" id="5.2.1.8"/>
    </reaction>
</comment>
<evidence type="ECO:0000256" key="10">
    <source>
        <dbReference type="RuleBase" id="RU361210"/>
    </source>
</evidence>
<gene>
    <name evidence="11" type="ORF">HPLM_LOCUS16585</name>
</gene>
<organism evidence="13">
    <name type="scientific">Haemonchus placei</name>
    <name type="common">Barber's pole worm</name>
    <dbReference type="NCBI Taxonomy" id="6290"/>
    <lineage>
        <taxon>Eukaryota</taxon>
        <taxon>Metazoa</taxon>
        <taxon>Ecdysozoa</taxon>
        <taxon>Nematoda</taxon>
        <taxon>Chromadorea</taxon>
        <taxon>Rhabditida</taxon>
        <taxon>Rhabditina</taxon>
        <taxon>Rhabditomorpha</taxon>
        <taxon>Strongyloidea</taxon>
        <taxon>Trichostrongylidae</taxon>
        <taxon>Haemonchus</taxon>
    </lineage>
</organism>
<protein>
    <recommendedName>
        <fullName evidence="8 10">Serine/threonine-protein phosphatase 2A activator</fullName>
        <ecNumber evidence="4 10">5.2.1.8</ecNumber>
    </recommendedName>
    <alternativeName>
        <fullName evidence="9 10">Phosphotyrosyl phosphatase activator</fullName>
    </alternativeName>
</protein>
<proteinExistence type="inferred from homology"/>
<dbReference type="WBParaSite" id="HPLM_0001659301-mRNA-1">
    <property type="protein sequence ID" value="HPLM_0001659301-mRNA-1"/>
    <property type="gene ID" value="HPLM_0001659301"/>
</dbReference>
<comment type="similarity">
    <text evidence="3 10">Belongs to the PTPA-type PPIase family.</text>
</comment>
<keyword evidence="12" id="KW-1185">Reference proteome</keyword>